<feature type="transmembrane region" description="Helical" evidence="5">
    <location>
        <begin position="190"/>
        <end position="211"/>
    </location>
</feature>
<feature type="transmembrane region" description="Helical" evidence="5">
    <location>
        <begin position="148"/>
        <end position="170"/>
    </location>
</feature>
<feature type="domain" description="Cation/H+ exchanger transmembrane" evidence="6">
    <location>
        <begin position="11"/>
        <end position="377"/>
    </location>
</feature>
<dbReference type="PANTHER" id="PTHR43021:SF2">
    <property type="entry name" value="CATION_H+ EXCHANGER DOMAIN-CONTAINING PROTEIN"/>
    <property type="match status" value="1"/>
</dbReference>
<feature type="transmembrane region" description="Helical" evidence="5">
    <location>
        <begin position="357"/>
        <end position="378"/>
    </location>
</feature>
<protein>
    <submittedName>
        <fullName evidence="7">Cation:proton antiporter</fullName>
    </submittedName>
</protein>
<feature type="transmembrane region" description="Helical" evidence="5">
    <location>
        <begin position="270"/>
        <end position="288"/>
    </location>
</feature>
<evidence type="ECO:0000256" key="4">
    <source>
        <dbReference type="ARBA" id="ARBA00023136"/>
    </source>
</evidence>
<dbReference type="Pfam" id="PF00999">
    <property type="entry name" value="Na_H_Exchanger"/>
    <property type="match status" value="1"/>
</dbReference>
<comment type="caution">
    <text evidence="7">The sequence shown here is derived from an EMBL/GenBank/DDBJ whole genome shotgun (WGS) entry which is preliminary data.</text>
</comment>
<feature type="transmembrane region" description="Helical" evidence="5">
    <location>
        <begin position="31"/>
        <end position="50"/>
    </location>
</feature>
<proteinExistence type="predicted"/>
<name>A0ABS7DNQ7_9FIRM</name>
<keyword evidence="3 5" id="KW-1133">Transmembrane helix</keyword>
<keyword evidence="8" id="KW-1185">Reference proteome</keyword>
<feature type="transmembrane region" description="Helical" evidence="5">
    <location>
        <begin position="116"/>
        <end position="136"/>
    </location>
</feature>
<comment type="subcellular location">
    <subcellularLocation>
        <location evidence="1">Membrane</location>
        <topology evidence="1">Multi-pass membrane protein</topology>
    </subcellularLocation>
</comment>
<organism evidence="7 8">
    <name type="scientific">Caproiciproducens faecalis</name>
    <dbReference type="NCBI Taxonomy" id="2820301"/>
    <lineage>
        <taxon>Bacteria</taxon>
        <taxon>Bacillati</taxon>
        <taxon>Bacillota</taxon>
        <taxon>Clostridia</taxon>
        <taxon>Eubacteriales</taxon>
        <taxon>Acutalibacteraceae</taxon>
        <taxon>Caproiciproducens</taxon>
    </lineage>
</organism>
<dbReference type="Proteomes" id="UP000719942">
    <property type="component" value="Unassembled WGS sequence"/>
</dbReference>
<reference evidence="7 8" key="1">
    <citation type="submission" date="2021-03" db="EMBL/GenBank/DDBJ databases">
        <title>Caproiciproducens sp. nov. isolated from feces of cow.</title>
        <authorList>
            <person name="Choi J.-Y."/>
        </authorList>
    </citation>
    <scope>NUCLEOTIDE SEQUENCE [LARGE SCALE GENOMIC DNA]</scope>
    <source>
        <strain evidence="7 8">AGMB10547</strain>
    </source>
</reference>
<keyword evidence="4 5" id="KW-0472">Membrane</keyword>
<evidence type="ECO:0000256" key="1">
    <source>
        <dbReference type="ARBA" id="ARBA00004141"/>
    </source>
</evidence>
<evidence type="ECO:0000313" key="8">
    <source>
        <dbReference type="Proteomes" id="UP000719942"/>
    </source>
</evidence>
<evidence type="ECO:0000313" key="7">
    <source>
        <dbReference type="EMBL" id="MBW7572932.1"/>
    </source>
</evidence>
<feature type="transmembrane region" description="Helical" evidence="5">
    <location>
        <begin position="329"/>
        <end position="351"/>
    </location>
</feature>
<evidence type="ECO:0000259" key="6">
    <source>
        <dbReference type="Pfam" id="PF00999"/>
    </source>
</evidence>
<dbReference type="RefSeq" id="WP_219965347.1">
    <property type="nucleotide sequence ID" value="NZ_JAGFNZ010000003.1"/>
</dbReference>
<sequence length="404" mass="43259">MEIKIILDVAIILFSGILFGRIGKLFKLPNVTGYLVAGLLLGPSVFNVIPMDMVDSFAVISDIALGFIAFSVGSEFSLDYFRKVGLAPIIIAITEAFGGIIFVTAALIFFGFDFKLSIMLGAIAAATAPAQTIMVINQYKVKGSLTSMLLSVVALDDAVALIAFGFATTLVNMMNSSVHTNLLMSILSPIYEIVVSFILGAVGGVLMKLIFRWFKKQSNRICIIIGFILLTYWTADIVNGSPLLACMTLGAILVNIYEETDSVVKITNDFTPPIFMIFFVISGAGFKISALSGIGVIGLLYVVMRVIGKWAGAWFGGKVTKQEKKICKYLGPTLMPQAGVALGLIVVAGTAVPNYAAQIRVIILCSTFIYSIIGPVAAKLALQKSGELVLPPKQKPNDLASQNQ</sequence>
<evidence type="ECO:0000256" key="3">
    <source>
        <dbReference type="ARBA" id="ARBA00022989"/>
    </source>
</evidence>
<dbReference type="EMBL" id="JAGFNZ010000003">
    <property type="protein sequence ID" value="MBW7572932.1"/>
    <property type="molecule type" value="Genomic_DNA"/>
</dbReference>
<evidence type="ECO:0000256" key="5">
    <source>
        <dbReference type="SAM" id="Phobius"/>
    </source>
</evidence>
<gene>
    <name evidence="7" type="ORF">J5W02_08905</name>
</gene>
<dbReference type="Gene3D" id="1.20.1530.20">
    <property type="match status" value="1"/>
</dbReference>
<dbReference type="InterPro" id="IPR006153">
    <property type="entry name" value="Cation/H_exchanger_TM"/>
</dbReference>
<feature type="transmembrane region" description="Helical" evidence="5">
    <location>
        <begin position="56"/>
        <end position="74"/>
    </location>
</feature>
<feature type="transmembrane region" description="Helical" evidence="5">
    <location>
        <begin position="86"/>
        <end position="110"/>
    </location>
</feature>
<keyword evidence="2 5" id="KW-0812">Transmembrane</keyword>
<feature type="transmembrane region" description="Helical" evidence="5">
    <location>
        <begin position="6"/>
        <end position="24"/>
    </location>
</feature>
<dbReference type="InterPro" id="IPR038770">
    <property type="entry name" value="Na+/solute_symporter_sf"/>
</dbReference>
<accession>A0ABS7DNQ7</accession>
<feature type="transmembrane region" description="Helical" evidence="5">
    <location>
        <begin position="218"/>
        <end position="235"/>
    </location>
</feature>
<evidence type="ECO:0000256" key="2">
    <source>
        <dbReference type="ARBA" id="ARBA00022692"/>
    </source>
</evidence>
<dbReference type="PANTHER" id="PTHR43021">
    <property type="entry name" value="NA(+)/H(+) ANTIPORTER-RELATED"/>
    <property type="match status" value="1"/>
</dbReference>